<dbReference type="OrthoDB" id="3440162at2759"/>
<proteinExistence type="predicted"/>
<dbReference type="Proteomes" id="UP000077154">
    <property type="component" value="Unassembled WGS sequence"/>
</dbReference>
<dbReference type="EMBL" id="KV441410">
    <property type="protein sequence ID" value="OAF55316.1"/>
    <property type="molecule type" value="Genomic_DNA"/>
</dbReference>
<protein>
    <submittedName>
        <fullName evidence="1">Prolyl 4-hydroxylase, alpha polypeptide</fullName>
    </submittedName>
</protein>
<sequence>MRQDTPLNIAIISHYKTSPAFKGFEPKAYSKDIRSSESYDAVILKAVKYDISDHFRSYFDWFSGMANPRISMIFAYVECDDCVGGATQFPELVSRLCAKWCINCEADSGAGDVAFKPLGGNAVSILITMKFSSAFTAGALLFPALISGAPIIDGGIENREDAAAPAPAYVWLASGKKRSPVEEVAEPPTAYVWTAPNKEKRNAAVDADAAVSAYVWTGSNK</sequence>
<dbReference type="Gene3D" id="2.60.120.620">
    <property type="entry name" value="q2cbj1_9rhob like domain"/>
    <property type="match status" value="1"/>
</dbReference>
<organism evidence="1">
    <name type="scientific">Pseudogymnoascus destructans</name>
    <dbReference type="NCBI Taxonomy" id="655981"/>
    <lineage>
        <taxon>Eukaryota</taxon>
        <taxon>Fungi</taxon>
        <taxon>Dikarya</taxon>
        <taxon>Ascomycota</taxon>
        <taxon>Pezizomycotina</taxon>
        <taxon>Leotiomycetes</taxon>
        <taxon>Thelebolales</taxon>
        <taxon>Thelebolaceae</taxon>
        <taxon>Pseudogymnoascus</taxon>
    </lineage>
</organism>
<reference evidence="1" key="1">
    <citation type="submission" date="2016-03" db="EMBL/GenBank/DDBJ databases">
        <title>Updated assembly of Pseudogymnoascus destructans, the fungus causing white-nose syndrome of bats.</title>
        <authorList>
            <person name="Palmer J.M."/>
            <person name="Drees K.P."/>
            <person name="Foster J.T."/>
            <person name="Lindner D.L."/>
        </authorList>
    </citation>
    <scope>NUCLEOTIDE SEQUENCE [LARGE SCALE GENOMIC DNA]</scope>
    <source>
        <strain evidence="1">20631-21</strain>
    </source>
</reference>
<name>A0A176ZZG9_9PEZI</name>
<dbReference type="VEuPathDB" id="FungiDB:GMDG_07757"/>
<dbReference type="AlphaFoldDB" id="A0A176ZZG9"/>
<accession>A0A176ZZG9</accession>
<evidence type="ECO:0000313" key="1">
    <source>
        <dbReference type="EMBL" id="OAF55316.1"/>
    </source>
</evidence>
<dbReference type="RefSeq" id="XP_024320616.1">
    <property type="nucleotide sequence ID" value="XM_024471688.1"/>
</dbReference>
<gene>
    <name evidence="1" type="primary">P4HA2</name>
    <name evidence="1" type="ORF">VC83_08127</name>
</gene>
<dbReference type="GeneID" id="36291170"/>